<accession>A0ABW0U5Q1</accession>
<feature type="compositionally biased region" description="Low complexity" evidence="1">
    <location>
        <begin position="44"/>
        <end position="55"/>
    </location>
</feature>
<evidence type="ECO:0000313" key="5">
    <source>
        <dbReference type="Proteomes" id="UP001596143"/>
    </source>
</evidence>
<dbReference type="Pfam" id="PF22746">
    <property type="entry name" value="SHOCT-like_DUF2089-C"/>
    <property type="match status" value="1"/>
</dbReference>
<reference evidence="5" key="1">
    <citation type="journal article" date="2019" name="Int. J. Syst. Evol. Microbiol.">
        <title>The Global Catalogue of Microorganisms (GCM) 10K type strain sequencing project: providing services to taxonomists for standard genome sequencing and annotation.</title>
        <authorList>
            <consortium name="The Broad Institute Genomics Platform"/>
            <consortium name="The Broad Institute Genome Sequencing Center for Infectious Disease"/>
            <person name="Wu L."/>
            <person name="Ma J."/>
        </authorList>
    </citation>
    <scope>NUCLEOTIDE SEQUENCE [LARGE SCALE GENOMIC DNA]</scope>
    <source>
        <strain evidence="5">CGMCC 1.15790</strain>
    </source>
</reference>
<dbReference type="InterPro" id="IPR016599">
    <property type="entry name" value="UCP012569"/>
</dbReference>
<gene>
    <name evidence="4" type="ORF">ACFPTR_01535</name>
</gene>
<dbReference type="InterPro" id="IPR025164">
    <property type="entry name" value="Toastrack_DUF4097"/>
</dbReference>
<dbReference type="Proteomes" id="UP001596143">
    <property type="component" value="Unassembled WGS sequence"/>
</dbReference>
<feature type="domain" description="DUF4097" evidence="2">
    <location>
        <begin position="125"/>
        <end position="376"/>
    </location>
</feature>
<evidence type="ECO:0000259" key="3">
    <source>
        <dbReference type="Pfam" id="PF22746"/>
    </source>
</evidence>
<sequence>MEEERKLILKMIDEGKISAEDGVKLLEALNDPTDDRSQKQAGQSSETTTTTSLSTKVNWEEGNKQWDKWNETRSEREKKPDFASMFTEFIDSAFQKIKEFDLDFNFGPYEEIHHIFQHKNLQEKRIDVALENGSIDVKPWKENDVKIECQVKMYRGNSSEEARREFLKETVFETDDNELRFYTKTKAMKIKATMYVPEKSYDRLHMYTFNGHLTLDDVHAEKVLGKAMNGSVTFNNLEADTVEGETVNGAITIQNGAYDTVYLKTISGSIHFNAKVEDIEAESVNGTINSTFSLEEDGKAKLSTVTGSIIANVPPHIKTEGYLSTSVGNIHYHFNELHILEEKKDFMQKSLKFVSQVDGSPRLLLDASSKTGSLTVKEKDREGSF</sequence>
<dbReference type="PIRSF" id="PIRSF012569">
    <property type="entry name" value="UCP012569"/>
    <property type="match status" value="1"/>
</dbReference>
<keyword evidence="5" id="KW-1185">Reference proteome</keyword>
<name>A0ABW0U5Q1_9BACI</name>
<dbReference type="RefSeq" id="WP_270895541.1">
    <property type="nucleotide sequence ID" value="NZ_JBHSPF010000007.1"/>
</dbReference>
<dbReference type="InterPro" id="IPR053959">
    <property type="entry name" value="YvlB/LiaX_N"/>
</dbReference>
<protein>
    <submittedName>
        <fullName evidence="4">DUF4097 family beta strand repeat-containing protein</fullName>
    </submittedName>
</protein>
<feature type="region of interest" description="Disordered" evidence="1">
    <location>
        <begin position="28"/>
        <end position="59"/>
    </location>
</feature>
<dbReference type="EMBL" id="JBHSPF010000007">
    <property type="protein sequence ID" value="MFC5627579.1"/>
    <property type="molecule type" value="Genomic_DNA"/>
</dbReference>
<evidence type="ECO:0000259" key="2">
    <source>
        <dbReference type="Pfam" id="PF13349"/>
    </source>
</evidence>
<comment type="caution">
    <text evidence="4">The sequence shown here is derived from an EMBL/GenBank/DDBJ whole genome shotgun (WGS) entry which is preliminary data.</text>
</comment>
<evidence type="ECO:0000256" key="1">
    <source>
        <dbReference type="SAM" id="MobiDB-lite"/>
    </source>
</evidence>
<dbReference type="Pfam" id="PF13349">
    <property type="entry name" value="DUF4097"/>
    <property type="match status" value="1"/>
</dbReference>
<feature type="domain" description="YvlB/LiaX N-terminal" evidence="3">
    <location>
        <begin position="3"/>
        <end position="31"/>
    </location>
</feature>
<proteinExistence type="predicted"/>
<organism evidence="4 5">
    <name type="scientific">Aliibacillus thermotolerans</name>
    <dbReference type="NCBI Taxonomy" id="1834418"/>
    <lineage>
        <taxon>Bacteria</taxon>
        <taxon>Bacillati</taxon>
        <taxon>Bacillota</taxon>
        <taxon>Bacilli</taxon>
        <taxon>Bacillales</taxon>
        <taxon>Bacillaceae</taxon>
        <taxon>Aliibacillus</taxon>
    </lineage>
</organism>
<evidence type="ECO:0000313" key="4">
    <source>
        <dbReference type="EMBL" id="MFC5627579.1"/>
    </source>
</evidence>